<proteinExistence type="predicted"/>
<dbReference type="KEGG" id="dtm:BJL86_1956"/>
<dbReference type="SUPFAM" id="SSF103473">
    <property type="entry name" value="MFS general substrate transporter"/>
    <property type="match status" value="1"/>
</dbReference>
<feature type="transmembrane region" description="Helical" evidence="7">
    <location>
        <begin position="12"/>
        <end position="37"/>
    </location>
</feature>
<dbReference type="PROSITE" id="PS50850">
    <property type="entry name" value="MFS"/>
    <property type="match status" value="1"/>
</dbReference>
<evidence type="ECO:0000313" key="9">
    <source>
        <dbReference type="EMBL" id="ANI92724.1"/>
    </source>
</evidence>
<comment type="subcellular location">
    <subcellularLocation>
        <location evidence="1">Cell membrane</location>
        <topology evidence="1">Multi-pass membrane protein</topology>
    </subcellularLocation>
</comment>
<evidence type="ECO:0000256" key="1">
    <source>
        <dbReference type="ARBA" id="ARBA00004651"/>
    </source>
</evidence>
<feature type="transmembrane region" description="Helical" evidence="7">
    <location>
        <begin position="139"/>
        <end position="158"/>
    </location>
</feature>
<feature type="transmembrane region" description="Helical" evidence="7">
    <location>
        <begin position="333"/>
        <end position="353"/>
    </location>
</feature>
<feature type="transmembrane region" description="Helical" evidence="7">
    <location>
        <begin position="359"/>
        <end position="378"/>
    </location>
</feature>
<feature type="transmembrane region" description="Helical" evidence="7">
    <location>
        <begin position="406"/>
        <end position="424"/>
    </location>
</feature>
<accession>A0A173LM21</accession>
<feature type="transmembrane region" description="Helical" evidence="7">
    <location>
        <begin position="52"/>
        <end position="70"/>
    </location>
</feature>
<evidence type="ECO:0000256" key="3">
    <source>
        <dbReference type="ARBA" id="ARBA00022475"/>
    </source>
</evidence>
<keyword evidence="4 7" id="KW-0812">Transmembrane</keyword>
<sequence length="481" mass="50301">MGQSFAPLPDRQAWLALGAMVIGFFMILLDQTIVAVATESLEQSLGAGPNEIIWVTSAYLLAFAVPLLFTGRLGDQIGPKKATIIGLVIFTGASLWCGLSGSIGMLIVARVVQGFGAAMVSPQSLSVITRVFRQESRGAAMGVWGAVAGIATMVGPIAGGLLVDSVGWEWIFFINVPIGVIAVLAVLRLVPSLPTSTHKYDVVGIVLSAIGMFLFVFGIQQGSERDWGAVYVVMIIAGVALMATFIWWQSKVRTEPLVPLRLFQNRNFAVGNGAISTMGFVVAGTMVPLMMFLQLVMGLSAIKAGLVLVPMAVTSGILAPFVGRLADRVDPRVLTVIGYGSMAGAAFWLAIVMSPTTSVPQIIGPMILLGIGNGFVWAPTSSTTMRTLDLKIAGAGSGVYNTTRQVGAVIGSAAIAAVLQTRMTSHVAEGADPHTALANGLSDAFFLPAAVILVGALITLAFRTPGRREQGERAGTAPQDS</sequence>
<dbReference type="Gene3D" id="1.20.1720.10">
    <property type="entry name" value="Multidrug resistance protein D"/>
    <property type="match status" value="1"/>
</dbReference>
<dbReference type="Gene3D" id="1.20.1250.20">
    <property type="entry name" value="MFS general substrate transporter like domains"/>
    <property type="match status" value="1"/>
</dbReference>
<reference evidence="9 10" key="1">
    <citation type="submission" date="2016-06" db="EMBL/GenBank/DDBJ databases">
        <title>Complete genome sequence of a saline-alkali tolerant type strain Dietzia timorensis ID05-A0528T.</title>
        <authorList>
            <person name="Wu X."/>
        </authorList>
    </citation>
    <scope>NUCLEOTIDE SEQUENCE [LARGE SCALE GENOMIC DNA]</scope>
    <source>
        <strain evidence="9 10">ID05-A0528</strain>
    </source>
</reference>
<feature type="transmembrane region" description="Helical" evidence="7">
    <location>
        <begin position="170"/>
        <end position="190"/>
    </location>
</feature>
<feature type="domain" description="Major facilitator superfamily (MFS) profile" evidence="8">
    <location>
        <begin position="16"/>
        <end position="467"/>
    </location>
</feature>
<dbReference type="PRINTS" id="PR01036">
    <property type="entry name" value="TCRTETB"/>
</dbReference>
<dbReference type="InterPro" id="IPR020846">
    <property type="entry name" value="MFS_dom"/>
</dbReference>
<dbReference type="CDD" id="cd17321">
    <property type="entry name" value="MFS_MMR_MDR_like"/>
    <property type="match status" value="1"/>
</dbReference>
<evidence type="ECO:0000256" key="7">
    <source>
        <dbReference type="SAM" id="Phobius"/>
    </source>
</evidence>
<feature type="transmembrane region" description="Helical" evidence="7">
    <location>
        <begin position="202"/>
        <end position="222"/>
    </location>
</feature>
<organism evidence="9 10">
    <name type="scientific">Dietzia timorensis</name>
    <dbReference type="NCBI Taxonomy" id="499555"/>
    <lineage>
        <taxon>Bacteria</taxon>
        <taxon>Bacillati</taxon>
        <taxon>Actinomycetota</taxon>
        <taxon>Actinomycetes</taxon>
        <taxon>Mycobacteriales</taxon>
        <taxon>Dietziaceae</taxon>
        <taxon>Dietzia</taxon>
    </lineage>
</organism>
<keyword evidence="2" id="KW-0813">Transport</keyword>
<dbReference type="EMBL" id="CP015961">
    <property type="protein sequence ID" value="ANI92724.1"/>
    <property type="molecule type" value="Genomic_DNA"/>
</dbReference>
<evidence type="ECO:0000256" key="6">
    <source>
        <dbReference type="ARBA" id="ARBA00023136"/>
    </source>
</evidence>
<evidence type="ECO:0000259" key="8">
    <source>
        <dbReference type="PROSITE" id="PS50850"/>
    </source>
</evidence>
<keyword evidence="3" id="KW-1003">Cell membrane</keyword>
<feature type="transmembrane region" description="Helical" evidence="7">
    <location>
        <begin position="82"/>
        <end position="108"/>
    </location>
</feature>
<dbReference type="NCBIfam" id="TIGR00711">
    <property type="entry name" value="efflux_EmrB"/>
    <property type="match status" value="1"/>
</dbReference>
<dbReference type="STRING" id="499555.BJL86_1956"/>
<dbReference type="InterPro" id="IPR011701">
    <property type="entry name" value="MFS"/>
</dbReference>
<keyword evidence="6 7" id="KW-0472">Membrane</keyword>
<dbReference type="Proteomes" id="UP000186104">
    <property type="component" value="Chromosome"/>
</dbReference>
<evidence type="ECO:0000256" key="4">
    <source>
        <dbReference type="ARBA" id="ARBA00022692"/>
    </source>
</evidence>
<dbReference type="GO" id="GO:0005886">
    <property type="term" value="C:plasma membrane"/>
    <property type="evidence" value="ECO:0007669"/>
    <property type="project" value="UniProtKB-SubCell"/>
</dbReference>
<feature type="transmembrane region" description="Helical" evidence="7">
    <location>
        <begin position="269"/>
        <end position="295"/>
    </location>
</feature>
<dbReference type="GO" id="GO:0022857">
    <property type="term" value="F:transmembrane transporter activity"/>
    <property type="evidence" value="ECO:0007669"/>
    <property type="project" value="InterPro"/>
</dbReference>
<evidence type="ECO:0000313" key="10">
    <source>
        <dbReference type="Proteomes" id="UP000186104"/>
    </source>
</evidence>
<dbReference type="AlphaFoldDB" id="A0A173LM21"/>
<dbReference type="PANTHER" id="PTHR42718:SF42">
    <property type="entry name" value="EXPORT PROTEIN"/>
    <property type="match status" value="1"/>
</dbReference>
<dbReference type="InterPro" id="IPR036259">
    <property type="entry name" value="MFS_trans_sf"/>
</dbReference>
<name>A0A173LM21_9ACTN</name>
<feature type="transmembrane region" description="Helical" evidence="7">
    <location>
        <begin position="444"/>
        <end position="462"/>
    </location>
</feature>
<keyword evidence="10" id="KW-1185">Reference proteome</keyword>
<gene>
    <name evidence="9" type="ORF">BJL86_1956</name>
</gene>
<protein>
    <submittedName>
        <fullName evidence="9">Putative MFS-type transporter</fullName>
    </submittedName>
</protein>
<evidence type="ECO:0000256" key="2">
    <source>
        <dbReference type="ARBA" id="ARBA00022448"/>
    </source>
</evidence>
<evidence type="ECO:0000256" key="5">
    <source>
        <dbReference type="ARBA" id="ARBA00022989"/>
    </source>
</evidence>
<dbReference type="InterPro" id="IPR004638">
    <property type="entry name" value="EmrB-like"/>
</dbReference>
<dbReference type="PANTHER" id="PTHR42718">
    <property type="entry name" value="MAJOR FACILITATOR SUPERFAMILY MULTIDRUG TRANSPORTER MFSC"/>
    <property type="match status" value="1"/>
</dbReference>
<feature type="transmembrane region" description="Helical" evidence="7">
    <location>
        <begin position="228"/>
        <end position="248"/>
    </location>
</feature>
<keyword evidence="5 7" id="KW-1133">Transmembrane helix</keyword>
<dbReference type="Pfam" id="PF07690">
    <property type="entry name" value="MFS_1"/>
    <property type="match status" value="1"/>
</dbReference>
<feature type="transmembrane region" description="Helical" evidence="7">
    <location>
        <begin position="114"/>
        <end position="132"/>
    </location>
</feature>
<feature type="transmembrane region" description="Helical" evidence="7">
    <location>
        <begin position="301"/>
        <end position="321"/>
    </location>
</feature>